<evidence type="ECO:0000256" key="3">
    <source>
        <dbReference type="ARBA" id="ARBA00023163"/>
    </source>
</evidence>
<comment type="caution">
    <text evidence="5">The sequence shown here is derived from an EMBL/GenBank/DDBJ whole genome shotgun (WGS) entry which is preliminary data.</text>
</comment>
<dbReference type="CDD" id="cd06529">
    <property type="entry name" value="S24_LexA-like"/>
    <property type="match status" value="1"/>
</dbReference>
<keyword evidence="6" id="KW-1185">Reference proteome</keyword>
<dbReference type="SMART" id="SM00530">
    <property type="entry name" value="HTH_XRE"/>
    <property type="match status" value="1"/>
</dbReference>
<feature type="domain" description="HTH cro/C1-type" evidence="4">
    <location>
        <begin position="6"/>
        <end position="60"/>
    </location>
</feature>
<dbReference type="Proteomes" id="UP001139193">
    <property type="component" value="Unassembled WGS sequence"/>
</dbReference>
<dbReference type="PANTHER" id="PTHR40661">
    <property type="match status" value="1"/>
</dbReference>
<accession>A0A9X1VHK1</accession>
<proteinExistence type="predicted"/>
<organism evidence="5 6">
    <name type="scientific">Hymenobacter cyanobacteriorum</name>
    <dbReference type="NCBI Taxonomy" id="2926463"/>
    <lineage>
        <taxon>Bacteria</taxon>
        <taxon>Pseudomonadati</taxon>
        <taxon>Bacteroidota</taxon>
        <taxon>Cytophagia</taxon>
        <taxon>Cytophagales</taxon>
        <taxon>Hymenobacteraceae</taxon>
        <taxon>Hymenobacter</taxon>
    </lineage>
</organism>
<dbReference type="Pfam" id="PF00717">
    <property type="entry name" value="Peptidase_S24"/>
    <property type="match status" value="1"/>
</dbReference>
<evidence type="ECO:0000256" key="2">
    <source>
        <dbReference type="ARBA" id="ARBA00023125"/>
    </source>
</evidence>
<evidence type="ECO:0000313" key="5">
    <source>
        <dbReference type="EMBL" id="MCI1188745.1"/>
    </source>
</evidence>
<reference evidence="5" key="1">
    <citation type="submission" date="2022-03" db="EMBL/GenBank/DDBJ databases">
        <title>Bacterial whole genome sequence for Hymenobacter sp. DH14.</title>
        <authorList>
            <person name="Le V."/>
        </authorList>
    </citation>
    <scope>NUCLEOTIDE SEQUENCE</scope>
    <source>
        <strain evidence="5">DH14</strain>
    </source>
</reference>
<dbReference type="InterPro" id="IPR036286">
    <property type="entry name" value="LexA/Signal_pep-like_sf"/>
</dbReference>
<sequence>MFAKNLTSLRKERKLTQEAAASALGLKRSTYAYYENGKSEPSASILLKLADFFQVSAEMLVRGQLAAPPLFRQSPEPQPALQKDVRVLAITVGEEQQENIQYVPVAAVAGYASEFNQAEFIERLPHFRLPKLGPGTYRAFDVQGDSMPPIHDGYILIGRFVEYARNLQDGNRYILVTKNAGVVFKRITRDAARPARLILTSDNPTFSPYSLDLAEVLEAWEMAAFVGFPTVYQDSFPLLNERLQGIEQRLDRLIPKS</sequence>
<evidence type="ECO:0000259" key="4">
    <source>
        <dbReference type="PROSITE" id="PS50943"/>
    </source>
</evidence>
<dbReference type="SUPFAM" id="SSF47413">
    <property type="entry name" value="lambda repressor-like DNA-binding domains"/>
    <property type="match status" value="1"/>
</dbReference>
<evidence type="ECO:0000313" key="6">
    <source>
        <dbReference type="Proteomes" id="UP001139193"/>
    </source>
</evidence>
<dbReference type="PROSITE" id="PS50943">
    <property type="entry name" value="HTH_CROC1"/>
    <property type="match status" value="1"/>
</dbReference>
<dbReference type="InterPro" id="IPR010982">
    <property type="entry name" value="Lambda_DNA-bd_dom_sf"/>
</dbReference>
<dbReference type="PANTHER" id="PTHR40661:SF3">
    <property type="entry name" value="FELS-1 PROPHAGE TRANSCRIPTIONAL REGULATOR"/>
    <property type="match status" value="1"/>
</dbReference>
<keyword evidence="3" id="KW-0804">Transcription</keyword>
<dbReference type="RefSeq" id="WP_241937007.1">
    <property type="nucleotide sequence ID" value="NZ_JALBGC010000004.1"/>
</dbReference>
<dbReference type="EMBL" id="JALBGC010000004">
    <property type="protein sequence ID" value="MCI1188745.1"/>
    <property type="molecule type" value="Genomic_DNA"/>
</dbReference>
<dbReference type="SUPFAM" id="SSF51306">
    <property type="entry name" value="LexA/Signal peptidase"/>
    <property type="match status" value="1"/>
</dbReference>
<gene>
    <name evidence="5" type="ORF">MON38_15060</name>
</gene>
<dbReference type="Pfam" id="PF01381">
    <property type="entry name" value="HTH_3"/>
    <property type="match status" value="1"/>
</dbReference>
<dbReference type="GO" id="GO:0003677">
    <property type="term" value="F:DNA binding"/>
    <property type="evidence" value="ECO:0007669"/>
    <property type="project" value="UniProtKB-KW"/>
</dbReference>
<dbReference type="Gene3D" id="2.10.109.10">
    <property type="entry name" value="Umud Fragment, subunit A"/>
    <property type="match status" value="1"/>
</dbReference>
<dbReference type="CDD" id="cd00093">
    <property type="entry name" value="HTH_XRE"/>
    <property type="match status" value="1"/>
</dbReference>
<dbReference type="InterPro" id="IPR001387">
    <property type="entry name" value="Cro/C1-type_HTH"/>
</dbReference>
<dbReference type="InterPro" id="IPR039418">
    <property type="entry name" value="LexA-like"/>
</dbReference>
<evidence type="ECO:0000256" key="1">
    <source>
        <dbReference type="ARBA" id="ARBA00023015"/>
    </source>
</evidence>
<dbReference type="AlphaFoldDB" id="A0A9X1VHK1"/>
<protein>
    <submittedName>
        <fullName evidence="5">LexA family transcriptional regulator</fullName>
    </submittedName>
</protein>
<keyword evidence="1" id="KW-0805">Transcription regulation</keyword>
<keyword evidence="2" id="KW-0238">DNA-binding</keyword>
<dbReference type="Gene3D" id="1.10.260.40">
    <property type="entry name" value="lambda repressor-like DNA-binding domains"/>
    <property type="match status" value="1"/>
</dbReference>
<dbReference type="InterPro" id="IPR015927">
    <property type="entry name" value="Peptidase_S24_S26A/B/C"/>
</dbReference>
<name>A0A9X1VHK1_9BACT</name>